<gene>
    <name evidence="1" type="ORF">BpHYR1_028304</name>
</gene>
<sequence length="536" mass="63920">RYKNFLEETKLPINEEKEGIVQPATVQTNIFNNFPIKLSDIRVSNRVLRYNITIKPFGPLYNDISGEIDSTMVQHLDRNLYIGGEVKEVYDELIRTISEDHLRFDLDDYVQKAPNTLRYESSYTSSLLVKFGKTKSINNSLVKNENPPWGKRNFREWNKTPLIDRDWDLENDDLIATKTHAKKMPADLKPLDIKPEKIELYKHCDPTEFRNKEFNVWLRWWKTYLSSEDYIKYLTTQTSDYLGLIFHLYDQDENPILSQTDEEIKLINEKEKAEKERFEIIDNLKNKKFNYEAGLWNPDSIFLGGLGKDPLPDKNEDPVFKFKQSLEKSRPKSYKIQFFKGDREEKNDEEEARNKMLEMLKEKKRDAPQQRLERVWTLLRMSDNAKLDMAIKYCTSAYADKLMEAIEDWETATNLIVQREKHIYELESFERFASDPNSDNLPLIGHRGSSAARLEEALKRENLYKQIETLQTKIEAVLKIIDKKYRDVITYNERPYLEKMKWDRIEMLHWLTEERRKKYFKNEIRTRQLKTSLIEI</sequence>
<dbReference type="PANTHER" id="PTHR16078">
    <property type="entry name" value="COILED-COIL DOMAIN-CONTAINING PROTEIN 87"/>
    <property type="match status" value="1"/>
</dbReference>
<dbReference type="InterPro" id="IPR037383">
    <property type="entry name" value="CCDC87"/>
</dbReference>
<keyword evidence="2" id="KW-1185">Reference proteome</keyword>
<evidence type="ECO:0000313" key="1">
    <source>
        <dbReference type="EMBL" id="RNA18146.1"/>
    </source>
</evidence>
<proteinExistence type="predicted"/>
<dbReference type="AlphaFoldDB" id="A0A3M7R3L6"/>
<name>A0A3M7R3L6_BRAPC</name>
<accession>A0A3M7R3L6</accession>
<organism evidence="1 2">
    <name type="scientific">Brachionus plicatilis</name>
    <name type="common">Marine rotifer</name>
    <name type="synonym">Brachionus muelleri</name>
    <dbReference type="NCBI Taxonomy" id="10195"/>
    <lineage>
        <taxon>Eukaryota</taxon>
        <taxon>Metazoa</taxon>
        <taxon>Spiralia</taxon>
        <taxon>Gnathifera</taxon>
        <taxon>Rotifera</taxon>
        <taxon>Eurotatoria</taxon>
        <taxon>Monogononta</taxon>
        <taxon>Pseudotrocha</taxon>
        <taxon>Ploima</taxon>
        <taxon>Brachionidae</taxon>
        <taxon>Brachionus</taxon>
    </lineage>
</organism>
<dbReference type="EMBL" id="REGN01004302">
    <property type="protein sequence ID" value="RNA18146.1"/>
    <property type="molecule type" value="Genomic_DNA"/>
</dbReference>
<dbReference type="Gene3D" id="1.20.58.1520">
    <property type="match status" value="1"/>
</dbReference>
<dbReference type="Proteomes" id="UP000276133">
    <property type="component" value="Unassembled WGS sequence"/>
</dbReference>
<dbReference type="OrthoDB" id="67750at2759"/>
<feature type="non-terminal residue" evidence="1">
    <location>
        <position position="1"/>
    </location>
</feature>
<evidence type="ECO:0000313" key="2">
    <source>
        <dbReference type="Proteomes" id="UP000276133"/>
    </source>
</evidence>
<dbReference type="PANTHER" id="PTHR16078:SF1">
    <property type="entry name" value="COILED-COIL DOMAIN-CONTAINING PROTEIN 87"/>
    <property type="match status" value="1"/>
</dbReference>
<reference evidence="1 2" key="1">
    <citation type="journal article" date="2018" name="Sci. Rep.">
        <title>Genomic signatures of local adaptation to the degree of environmental predictability in rotifers.</title>
        <authorList>
            <person name="Franch-Gras L."/>
            <person name="Hahn C."/>
            <person name="Garcia-Roger E.M."/>
            <person name="Carmona M.J."/>
            <person name="Serra M."/>
            <person name="Gomez A."/>
        </authorList>
    </citation>
    <scope>NUCLEOTIDE SEQUENCE [LARGE SCALE GENOMIC DNA]</scope>
    <source>
        <strain evidence="1">HYR1</strain>
    </source>
</reference>
<comment type="caution">
    <text evidence="1">The sequence shown here is derived from an EMBL/GenBank/DDBJ whole genome shotgun (WGS) entry which is preliminary data.</text>
</comment>
<protein>
    <submittedName>
        <fullName evidence="1">Coiled-coil domain-containing 87-like isoform X1</fullName>
    </submittedName>
</protein>